<sequence>MRTRLSILFILFSIPTLAQEIKPTDTTIRPAVDTLPMSDIDIPIRVNLKALYRILEKKVDMVYHSPGWPVGYYQQDCSTRYMYRFRRGHLRLTALGNSMDMRFTGYYQIRASTRLCNGTTAYSPWTPDCTCGSGNEGARRVDVGFTTRFSLRPNYTLQAKVTRLPAVPIDQCTVCFWGQNITTQVMSAINAQMDTAGWGIQDTLARLNLRPQFQQLWQKLWSTYRLYNVGYLRLQPERLRISDLMARNDTLYLSVGISGRPLISLRPLKDTVTAVPDLSDFTPRHGFNIYMDARLDYDSLSSILNTQLDRQSFTVDNHTITIEKCTLLSLDQGHLGISLQISGAQSGTFYLSGVPTLDTATGILDIADLDYHLQTNNVLIRTASWLFNKKILKELKNYTRFPIRDYLEQIRTKANAQLNQPIIAGIRTTGQLDRVSILRLSVGAQEMEIRCQASGELNVYVDNLTW</sequence>
<dbReference type="Proteomes" id="UP000294498">
    <property type="component" value="Unassembled WGS sequence"/>
</dbReference>
<organism evidence="2 3">
    <name type="scientific">Dinghuibacter silviterrae</name>
    <dbReference type="NCBI Taxonomy" id="1539049"/>
    <lineage>
        <taxon>Bacteria</taxon>
        <taxon>Pseudomonadati</taxon>
        <taxon>Bacteroidota</taxon>
        <taxon>Chitinophagia</taxon>
        <taxon>Chitinophagales</taxon>
        <taxon>Chitinophagaceae</taxon>
        <taxon>Dinghuibacter</taxon>
    </lineage>
</organism>
<evidence type="ECO:0000313" key="3">
    <source>
        <dbReference type="Proteomes" id="UP000294498"/>
    </source>
</evidence>
<evidence type="ECO:0000313" key="2">
    <source>
        <dbReference type="EMBL" id="TDX00977.1"/>
    </source>
</evidence>
<feature type="chain" id="PRO_5020243007" evidence="1">
    <location>
        <begin position="19"/>
        <end position="466"/>
    </location>
</feature>
<dbReference type="InterPro" id="IPR025515">
    <property type="entry name" value="DUF4403"/>
</dbReference>
<dbReference type="AlphaFoldDB" id="A0A4R8DU86"/>
<keyword evidence="3" id="KW-1185">Reference proteome</keyword>
<proteinExistence type="predicted"/>
<name>A0A4R8DU86_9BACT</name>
<accession>A0A4R8DU86</accession>
<feature type="signal peptide" evidence="1">
    <location>
        <begin position="1"/>
        <end position="18"/>
    </location>
</feature>
<reference evidence="2 3" key="1">
    <citation type="submission" date="2019-03" db="EMBL/GenBank/DDBJ databases">
        <title>Genomic Encyclopedia of Type Strains, Phase IV (KMG-IV): sequencing the most valuable type-strain genomes for metagenomic binning, comparative biology and taxonomic classification.</title>
        <authorList>
            <person name="Goeker M."/>
        </authorList>
    </citation>
    <scope>NUCLEOTIDE SEQUENCE [LARGE SCALE GENOMIC DNA]</scope>
    <source>
        <strain evidence="2 3">DSM 100059</strain>
    </source>
</reference>
<keyword evidence="1" id="KW-0732">Signal</keyword>
<comment type="caution">
    <text evidence="2">The sequence shown here is derived from an EMBL/GenBank/DDBJ whole genome shotgun (WGS) entry which is preliminary data.</text>
</comment>
<dbReference type="Pfam" id="PF14356">
    <property type="entry name" value="DUF4403"/>
    <property type="match status" value="1"/>
</dbReference>
<dbReference type="RefSeq" id="WP_162852537.1">
    <property type="nucleotide sequence ID" value="NZ_SODV01000001.1"/>
</dbReference>
<protein>
    <submittedName>
        <fullName evidence="2">Uncharacterized protein DUF4403</fullName>
    </submittedName>
</protein>
<evidence type="ECO:0000256" key="1">
    <source>
        <dbReference type="SAM" id="SignalP"/>
    </source>
</evidence>
<dbReference type="EMBL" id="SODV01000001">
    <property type="protein sequence ID" value="TDX00977.1"/>
    <property type="molecule type" value="Genomic_DNA"/>
</dbReference>
<gene>
    <name evidence="2" type="ORF">EDB95_2008</name>
</gene>